<feature type="region of interest" description="Disordered" evidence="1">
    <location>
        <begin position="289"/>
        <end position="321"/>
    </location>
</feature>
<feature type="compositionally biased region" description="Basic and acidic residues" evidence="1">
    <location>
        <begin position="292"/>
        <end position="309"/>
    </location>
</feature>
<dbReference type="Pfam" id="PF08313">
    <property type="entry name" value="SCA7"/>
    <property type="match status" value="1"/>
</dbReference>
<feature type="compositionally biased region" description="Polar residues" evidence="1">
    <location>
        <begin position="448"/>
        <end position="464"/>
    </location>
</feature>
<dbReference type="Ensembl" id="ENSCCRT00015027811.1">
    <property type="protein sequence ID" value="ENSCCRP00015026865.1"/>
    <property type="gene ID" value="ENSCCRG00015011348.1"/>
</dbReference>
<dbReference type="Proteomes" id="UP000694700">
    <property type="component" value="Unplaced"/>
</dbReference>
<feature type="region of interest" description="Disordered" evidence="1">
    <location>
        <begin position="448"/>
        <end position="650"/>
    </location>
</feature>
<accession>A0A8C1RNG4</accession>
<feature type="domain" description="SCA7" evidence="2">
    <location>
        <begin position="232"/>
        <end position="299"/>
    </location>
</feature>
<feature type="region of interest" description="Disordered" evidence="1">
    <location>
        <begin position="349"/>
        <end position="375"/>
    </location>
</feature>
<keyword evidence="4" id="KW-1185">Reference proteome</keyword>
<gene>
    <name evidence="3" type="primary">LOC109094624</name>
</gene>
<dbReference type="InterPro" id="IPR052237">
    <property type="entry name" value="Ataxin-7-like_regulator"/>
</dbReference>
<dbReference type="Ensembl" id="ENSCCRT00010130825.1">
    <property type="protein sequence ID" value="ENSCCRP00010117741.1"/>
    <property type="gene ID" value="ENSCCRG00010051589.1"/>
</dbReference>
<evidence type="ECO:0000313" key="4">
    <source>
        <dbReference type="Proteomes" id="UP000694427"/>
    </source>
</evidence>
<feature type="compositionally biased region" description="Polar residues" evidence="1">
    <location>
        <begin position="557"/>
        <end position="566"/>
    </location>
</feature>
<dbReference type="PANTHER" id="PTHR15117">
    <property type="entry name" value="ATAXIN 7 RELATED"/>
    <property type="match status" value="1"/>
</dbReference>
<feature type="compositionally biased region" description="Polar residues" evidence="1">
    <location>
        <begin position="175"/>
        <end position="184"/>
    </location>
</feature>
<proteinExistence type="predicted"/>
<feature type="compositionally biased region" description="Polar residues" evidence="1">
    <location>
        <begin position="476"/>
        <end position="485"/>
    </location>
</feature>
<dbReference type="Gene3D" id="6.10.140.1270">
    <property type="match status" value="1"/>
</dbReference>
<sequence length="692" mass="76447">MTSQCAPDVMVVDRARAKSVMAALDRRISILDFVGQSWTAWIDRAHVSTPEGSWLEECSKNVKKRMETMTLKKEDMSIYGHCPAHDDFFLVVCSHCGQVVKPQAFEKHCERRHGLFSELYNTPSNCSPDRPQQGRPPSQHGSLCVVQDSRHQGAEPPRVPPPPFSHQGHSKPQREGTSLQQVDKVSSETPPSPLHLPTPPKKAAPSVEKPIQKSLDSHTHPHGPRTYSRTYKKVLKKECDLDKHCGVMDPERKKLCTRLLTCNIHSIHQRRQVVGRRKPFDQLVMELKMSSKPRERPPLPREVPDEGSAHHKTPASQTGPLHYKCQITNSSILRSMNSSEGVVEMKQEVIRSEEPQMESLSADLSSEESDGENREDFAHLPASTLHPKPLGLCTFGARVLGRSVLAFDRRLLHLRSAFSVMMEQHLSTYLWKKIPQVSELCSHQPLNTTNTYNSHDATRSSVPIRSTSTLRTSTSGQSEPTNLTAASKLPTKAQTTSGPARPRNPAGRTSKQALQVGFRELQESPTANKRRKSPKEDKDSPGQSKILILPHHKDHQSSLNRTTISSPHGPFNGAHSLGSRTHPPEMKGLIKQSPAHISPSPSPESDKGGASGLNQRAVGYEHKGPGRKRKTCDASPPKNNSCTPKPNILSSFSQTHSSLVSWGGDGRPASASHSLPKKLGAQKVCLTHLSVV</sequence>
<feature type="region of interest" description="Disordered" evidence="1">
    <location>
        <begin position="122"/>
        <end position="229"/>
    </location>
</feature>
<feature type="compositionally biased region" description="Pro residues" evidence="1">
    <location>
        <begin position="190"/>
        <end position="202"/>
    </location>
</feature>
<dbReference type="PANTHER" id="PTHR15117:SF5">
    <property type="entry name" value="ATAXIN-7-LIKE PROTEIN 2"/>
    <property type="match status" value="1"/>
</dbReference>
<dbReference type="InterPro" id="IPR013243">
    <property type="entry name" value="SCA7_dom"/>
</dbReference>
<evidence type="ECO:0000313" key="3">
    <source>
        <dbReference type="Ensembl" id="ENSCCRP00010117741.1"/>
    </source>
</evidence>
<dbReference type="Proteomes" id="UP000694427">
    <property type="component" value="Unplaced"/>
</dbReference>
<feature type="compositionally biased region" description="Polar residues" evidence="1">
    <location>
        <begin position="637"/>
        <end position="650"/>
    </location>
</feature>
<evidence type="ECO:0000259" key="2">
    <source>
        <dbReference type="PROSITE" id="PS51505"/>
    </source>
</evidence>
<dbReference type="AlphaFoldDB" id="A0A8C1RNG4"/>
<name>A0A8C1RNG4_CYPCA</name>
<dbReference type="PROSITE" id="PS51505">
    <property type="entry name" value="SCA7"/>
    <property type="match status" value="1"/>
</dbReference>
<reference evidence="3" key="1">
    <citation type="submission" date="2025-05" db="UniProtKB">
        <authorList>
            <consortium name="Ensembl"/>
        </authorList>
    </citation>
    <scope>IDENTIFICATION</scope>
</reference>
<evidence type="ECO:0000256" key="1">
    <source>
        <dbReference type="SAM" id="MobiDB-lite"/>
    </source>
</evidence>
<feature type="compositionally biased region" description="Low complexity" evidence="1">
    <location>
        <begin position="465"/>
        <end position="475"/>
    </location>
</feature>
<protein>
    <submittedName>
        <fullName evidence="3">Ataxin-7-like protein 2</fullName>
    </submittedName>
</protein>
<organism evidence="3 4">
    <name type="scientific">Cyprinus carpio</name>
    <name type="common">Common carp</name>
    <dbReference type="NCBI Taxonomy" id="7962"/>
    <lineage>
        <taxon>Eukaryota</taxon>
        <taxon>Metazoa</taxon>
        <taxon>Chordata</taxon>
        <taxon>Craniata</taxon>
        <taxon>Vertebrata</taxon>
        <taxon>Euteleostomi</taxon>
        <taxon>Actinopterygii</taxon>
        <taxon>Neopterygii</taxon>
        <taxon>Teleostei</taxon>
        <taxon>Ostariophysi</taxon>
        <taxon>Cypriniformes</taxon>
        <taxon>Cyprinidae</taxon>
        <taxon>Cyprininae</taxon>
        <taxon>Cyprinus</taxon>
    </lineage>
</organism>